<sequence length="102" mass="10127">MNFFEFAAHVIGGLFEDVEQGGASGGGAGFFHFGEAQGAVVEVFFEDLRDAIWQGADAVGAEAEGATTADAGELAGQVGEALGGLNGGGEAQDVADEAANGF</sequence>
<gene>
    <name evidence="1" type="ORF">SDC9_68715</name>
</gene>
<proteinExistence type="predicted"/>
<protein>
    <submittedName>
        <fullName evidence="1">Uncharacterized protein</fullName>
    </submittedName>
</protein>
<name>A0A644Y813_9ZZZZ</name>
<evidence type="ECO:0000313" key="1">
    <source>
        <dbReference type="EMBL" id="MPM22264.1"/>
    </source>
</evidence>
<comment type="caution">
    <text evidence="1">The sequence shown here is derived from an EMBL/GenBank/DDBJ whole genome shotgun (WGS) entry which is preliminary data.</text>
</comment>
<dbReference type="AlphaFoldDB" id="A0A644Y813"/>
<reference evidence="1" key="1">
    <citation type="submission" date="2019-08" db="EMBL/GenBank/DDBJ databases">
        <authorList>
            <person name="Kucharzyk K."/>
            <person name="Murdoch R.W."/>
            <person name="Higgins S."/>
            <person name="Loffler F."/>
        </authorList>
    </citation>
    <scope>NUCLEOTIDE SEQUENCE</scope>
</reference>
<organism evidence="1">
    <name type="scientific">bioreactor metagenome</name>
    <dbReference type="NCBI Taxonomy" id="1076179"/>
    <lineage>
        <taxon>unclassified sequences</taxon>
        <taxon>metagenomes</taxon>
        <taxon>ecological metagenomes</taxon>
    </lineage>
</organism>
<accession>A0A644Y813</accession>
<dbReference type="EMBL" id="VSSQ01003770">
    <property type="protein sequence ID" value="MPM22264.1"/>
    <property type="molecule type" value="Genomic_DNA"/>
</dbReference>